<dbReference type="SUPFAM" id="SSF48150">
    <property type="entry name" value="DNA-glycosylase"/>
    <property type="match status" value="1"/>
</dbReference>
<dbReference type="InterPro" id="IPR051912">
    <property type="entry name" value="Alkylbase_DNA_Glycosylase/TA"/>
</dbReference>
<evidence type="ECO:0000256" key="1">
    <source>
        <dbReference type="ARBA" id="ARBA00001947"/>
    </source>
</evidence>
<dbReference type="InterPro" id="IPR035451">
    <property type="entry name" value="Ada-like_dom_sf"/>
</dbReference>
<comment type="cofactor">
    <cofactor evidence="1">
        <name>Zn(2+)</name>
        <dbReference type="ChEBI" id="CHEBI:29105"/>
    </cofactor>
</comment>
<sequence length="456" mass="52351">MQSIQNIDKEAFRQARLSRDSRFDGIFFIAVKTTHIFCRPICPANLPKEENVDYFLTAAQAIEAGYRPCLRCHPDSAPKSYRWMGTATTFERAVKAIEQGILTTHSVVELAEKLGISERYLRQLFDQYLGMSPKRYALYQQLLLAKQLLHRSAMSVVDIAFACGFNSLRRFNDAFSKHFMMAPTQLRRQHSSTTSEYTILLPYKGKLAWTHMRDFYALRAIDGIEEVTETAYSRHLLHQGQQIKFCISPSENSNMKLTFELEDIRQLRYLISQVRRQFDLDADTDVIEQHLEQCQPGLVKLSGIRLPGVWNTWEAGVRAILGQQVTIKGAIGQLNLLVQTCYEGQPKPWYFPTPEQIVALDLSFLRMPNSRKETLKRFAQFIVEHTDAPVTQWLDVKGIGPWTVQYAQLRGDGQVDCFLEGDLIVKKAMHQLPNVTAKSVSPWGSYATFHCWNWLS</sequence>
<gene>
    <name evidence="9" type="ORF">LDJ79_08635</name>
</gene>
<keyword evidence="2" id="KW-0808">Transferase</keyword>
<dbReference type="Gene3D" id="3.30.310.20">
    <property type="entry name" value="DNA-3-methyladenine glycosylase AlkA, N-terminal domain"/>
    <property type="match status" value="1"/>
</dbReference>
<evidence type="ECO:0000256" key="6">
    <source>
        <dbReference type="ARBA" id="ARBA00023163"/>
    </source>
</evidence>
<dbReference type="SMART" id="SM01009">
    <property type="entry name" value="AlkA_N"/>
    <property type="match status" value="1"/>
</dbReference>
<evidence type="ECO:0000256" key="4">
    <source>
        <dbReference type="ARBA" id="ARBA00023015"/>
    </source>
</evidence>
<dbReference type="SUPFAM" id="SSF55945">
    <property type="entry name" value="TATA-box binding protein-like"/>
    <property type="match status" value="1"/>
</dbReference>
<dbReference type="SUPFAM" id="SSF57884">
    <property type="entry name" value="Ada DNA repair protein, N-terminal domain (N-Ada 10)"/>
    <property type="match status" value="1"/>
</dbReference>
<dbReference type="EMBL" id="JAIWIU010000051">
    <property type="protein sequence ID" value="MCA2016173.1"/>
    <property type="molecule type" value="Genomic_DNA"/>
</dbReference>
<evidence type="ECO:0000313" key="9">
    <source>
        <dbReference type="EMBL" id="MCA2016173.1"/>
    </source>
</evidence>
<dbReference type="InterPro" id="IPR010316">
    <property type="entry name" value="AlkA_N"/>
</dbReference>
<dbReference type="Gene3D" id="1.10.10.60">
    <property type="entry name" value="Homeodomain-like"/>
    <property type="match status" value="1"/>
</dbReference>
<dbReference type="Proteomes" id="UP001199044">
    <property type="component" value="Unassembled WGS sequence"/>
</dbReference>
<dbReference type="InterPro" id="IPR009057">
    <property type="entry name" value="Homeodomain-like_sf"/>
</dbReference>
<comment type="caution">
    <text evidence="9">The sequence shown here is derived from an EMBL/GenBank/DDBJ whole genome shotgun (WGS) entry which is preliminary data.</text>
</comment>
<proteinExistence type="predicted"/>
<protein>
    <submittedName>
        <fullName evidence="9">Helix-turn-helix domain-containing protein</fullName>
    </submittedName>
</protein>
<reference evidence="10" key="1">
    <citation type="submission" date="2023-07" db="EMBL/GenBank/DDBJ databases">
        <title>Molecular identification of indigenous halophilic bacteria isolated from red sea cost, biodegradation of synthetic dyes and assessment of degraded metabolite toxicity.</title>
        <authorList>
            <person name="Chaieb K."/>
            <person name="Altayb H.N."/>
        </authorList>
    </citation>
    <scope>NUCLEOTIDE SEQUENCE [LARGE SCALE GENOMIC DNA]</scope>
    <source>
        <strain evidence="10">K20</strain>
    </source>
</reference>
<dbReference type="InterPro" id="IPR037046">
    <property type="entry name" value="AlkA_N_sf"/>
</dbReference>
<dbReference type="PANTHER" id="PTHR43003:SF13">
    <property type="entry name" value="DNA-3-METHYLADENINE GLYCOSYLASE 2"/>
    <property type="match status" value="1"/>
</dbReference>
<keyword evidence="4" id="KW-0805">Transcription regulation</keyword>
<keyword evidence="10" id="KW-1185">Reference proteome</keyword>
<evidence type="ECO:0000256" key="5">
    <source>
        <dbReference type="ARBA" id="ARBA00023159"/>
    </source>
</evidence>
<dbReference type="Pfam" id="PF12833">
    <property type="entry name" value="HTH_18"/>
    <property type="match status" value="1"/>
</dbReference>
<keyword evidence="3" id="KW-0227">DNA damage</keyword>
<feature type="domain" description="HTH araC/xylS-type" evidence="8">
    <location>
        <begin position="91"/>
        <end position="189"/>
    </location>
</feature>
<dbReference type="Gene3D" id="3.40.10.10">
    <property type="entry name" value="DNA Methylphosphotriester Repair Domain"/>
    <property type="match status" value="1"/>
</dbReference>
<dbReference type="Gene3D" id="1.10.340.30">
    <property type="entry name" value="Hypothetical protein, domain 2"/>
    <property type="match status" value="1"/>
</dbReference>
<keyword evidence="6" id="KW-0804">Transcription</keyword>
<dbReference type="InterPro" id="IPR004026">
    <property type="entry name" value="Ada_DNA_repair_Zn-bd"/>
</dbReference>
<dbReference type="RefSeq" id="WP_225250291.1">
    <property type="nucleotide sequence ID" value="NZ_JAIWIU010000051.1"/>
</dbReference>
<dbReference type="SMART" id="SM00342">
    <property type="entry name" value="HTH_ARAC"/>
    <property type="match status" value="1"/>
</dbReference>
<keyword evidence="7" id="KW-0234">DNA repair</keyword>
<dbReference type="InterPro" id="IPR018060">
    <property type="entry name" value="HTH_AraC"/>
</dbReference>
<evidence type="ECO:0000256" key="3">
    <source>
        <dbReference type="ARBA" id="ARBA00022763"/>
    </source>
</evidence>
<organism evidence="9 10">
    <name type="scientific">Vibrio tritonius</name>
    <dbReference type="NCBI Taxonomy" id="1435069"/>
    <lineage>
        <taxon>Bacteria</taxon>
        <taxon>Pseudomonadati</taxon>
        <taxon>Pseudomonadota</taxon>
        <taxon>Gammaproteobacteria</taxon>
        <taxon>Vibrionales</taxon>
        <taxon>Vibrionaceae</taxon>
        <taxon>Vibrio</taxon>
    </lineage>
</organism>
<dbReference type="Pfam" id="PF06029">
    <property type="entry name" value="AlkA_N"/>
    <property type="match status" value="1"/>
</dbReference>
<evidence type="ECO:0000256" key="2">
    <source>
        <dbReference type="ARBA" id="ARBA00022603"/>
    </source>
</evidence>
<dbReference type="PANTHER" id="PTHR43003">
    <property type="entry name" value="DNA-3-METHYLADENINE GLYCOSYLASE"/>
    <property type="match status" value="1"/>
</dbReference>
<name>A0ABS7YKG5_9VIBR</name>
<keyword evidence="2" id="KW-0489">Methyltransferase</keyword>
<dbReference type="SUPFAM" id="SSF46689">
    <property type="entry name" value="Homeodomain-like"/>
    <property type="match status" value="2"/>
</dbReference>
<evidence type="ECO:0000256" key="7">
    <source>
        <dbReference type="ARBA" id="ARBA00023204"/>
    </source>
</evidence>
<dbReference type="PROSITE" id="PS01124">
    <property type="entry name" value="HTH_ARAC_FAMILY_2"/>
    <property type="match status" value="1"/>
</dbReference>
<dbReference type="InterPro" id="IPR011257">
    <property type="entry name" value="DNA_glycosylase"/>
</dbReference>
<evidence type="ECO:0000259" key="8">
    <source>
        <dbReference type="PROSITE" id="PS01124"/>
    </source>
</evidence>
<keyword evidence="5" id="KW-0010">Activator</keyword>
<dbReference type="Pfam" id="PF02805">
    <property type="entry name" value="Ada_Zn_binding"/>
    <property type="match status" value="1"/>
</dbReference>
<evidence type="ECO:0000313" key="10">
    <source>
        <dbReference type="Proteomes" id="UP001199044"/>
    </source>
</evidence>
<accession>A0ABS7YKG5</accession>